<accession>A0ABV4N9S4</accession>
<name>A0ABV4N9S4_9VIBR</name>
<dbReference type="RefSeq" id="WP_372265612.1">
    <property type="nucleotide sequence ID" value="NZ_JBFRUW010000020.1"/>
</dbReference>
<sequence length="237" mass="25599">MKKLFEVTLLSALIAGCGGSSGGSGSPVDSSWTLVETTIVDGKTLKKYEPSNPDSIGEHDFDSMAALDVTSAHFLNTLESSGYVASQIVAGEYDHNDNHEVNIEYGEDENIYSYEAEVVDHGQPYTNNLVLNFNAFGTSIDTLLFTRMTMGGASTTVVCEPSIESPSLLNCLKNGSDYVYDATSIINMHSNSSKTMMTTDWATLFAVDSDVVGILPIVPVEEFPIVEAPIEEFPIVE</sequence>
<keyword evidence="2" id="KW-1185">Reference proteome</keyword>
<evidence type="ECO:0000313" key="1">
    <source>
        <dbReference type="EMBL" id="MFA0568118.1"/>
    </source>
</evidence>
<dbReference type="PROSITE" id="PS51257">
    <property type="entry name" value="PROKAR_LIPOPROTEIN"/>
    <property type="match status" value="1"/>
</dbReference>
<gene>
    <name evidence="1" type="ORF">AB4566_07505</name>
</gene>
<dbReference type="Proteomes" id="UP001570417">
    <property type="component" value="Unassembled WGS sequence"/>
</dbReference>
<comment type="caution">
    <text evidence="1">The sequence shown here is derived from an EMBL/GenBank/DDBJ whole genome shotgun (WGS) entry which is preliminary data.</text>
</comment>
<evidence type="ECO:0000313" key="2">
    <source>
        <dbReference type="Proteomes" id="UP001570417"/>
    </source>
</evidence>
<evidence type="ECO:0008006" key="3">
    <source>
        <dbReference type="Google" id="ProtNLM"/>
    </source>
</evidence>
<protein>
    <recommendedName>
        <fullName evidence="3">Lipoprotein</fullName>
    </recommendedName>
</protein>
<feature type="non-terminal residue" evidence="1">
    <location>
        <position position="237"/>
    </location>
</feature>
<organism evidence="1 2">
    <name type="scientific">Vibrio gallaecicus</name>
    <dbReference type="NCBI Taxonomy" id="552386"/>
    <lineage>
        <taxon>Bacteria</taxon>
        <taxon>Pseudomonadati</taxon>
        <taxon>Pseudomonadota</taxon>
        <taxon>Gammaproteobacteria</taxon>
        <taxon>Vibrionales</taxon>
        <taxon>Vibrionaceae</taxon>
        <taxon>Vibrio</taxon>
    </lineage>
</organism>
<reference evidence="1 2" key="1">
    <citation type="journal article" date="2024" name="ISME J.">
        <title>Tailless and filamentous prophages are predominant in marine Vibrio.</title>
        <authorList>
            <person name="Steensen K."/>
            <person name="Seneca J."/>
            <person name="Bartlau N."/>
            <person name="Yu X.A."/>
            <person name="Hussain F.A."/>
            <person name="Polz M.F."/>
        </authorList>
    </citation>
    <scope>NUCLEOTIDE SEQUENCE [LARGE SCALE GENOMIC DNA]</scope>
    <source>
        <strain evidence="1 2">10N.222.51.A1</strain>
    </source>
</reference>
<proteinExistence type="predicted"/>
<dbReference type="EMBL" id="JBFRUW010000020">
    <property type="protein sequence ID" value="MFA0568118.1"/>
    <property type="molecule type" value="Genomic_DNA"/>
</dbReference>